<organism evidence="1 2">
    <name type="scientific">Aspergillus welwitschiae</name>
    <dbReference type="NCBI Taxonomy" id="1341132"/>
    <lineage>
        <taxon>Eukaryota</taxon>
        <taxon>Fungi</taxon>
        <taxon>Dikarya</taxon>
        <taxon>Ascomycota</taxon>
        <taxon>Pezizomycotina</taxon>
        <taxon>Eurotiomycetes</taxon>
        <taxon>Eurotiomycetidae</taxon>
        <taxon>Eurotiales</taxon>
        <taxon>Aspergillaceae</taxon>
        <taxon>Aspergillus</taxon>
        <taxon>Aspergillus subgen. Circumdati</taxon>
    </lineage>
</organism>
<keyword evidence="2" id="KW-1185">Reference proteome</keyword>
<dbReference type="GeneID" id="38132927"/>
<evidence type="ECO:0000313" key="2">
    <source>
        <dbReference type="Proteomes" id="UP000253729"/>
    </source>
</evidence>
<sequence length="97" mass="10879">MSLASDERLQTWTLILRSLTTAWQYLLESIARDNVVFDTGPAKSSANLIARLEIHSLFNASPDTATVHQSLKNLWEDPRVQAAVTPNTEIPNKDQFV</sequence>
<proteinExistence type="predicted"/>
<accession>A0A3F3QI53</accession>
<dbReference type="Proteomes" id="UP000253729">
    <property type="component" value="Unassembled WGS sequence"/>
</dbReference>
<dbReference type="Gene3D" id="1.10.400.10">
    <property type="entry name" value="GI Alpha 1, domain 2-like"/>
    <property type="match status" value="1"/>
</dbReference>
<gene>
    <name evidence="1" type="ORF">BDQ94DRAFT_134959</name>
</gene>
<evidence type="ECO:0000313" key="1">
    <source>
        <dbReference type="EMBL" id="RDH38943.1"/>
    </source>
</evidence>
<dbReference type="EMBL" id="KZ852033">
    <property type="protein sequence ID" value="RDH38943.1"/>
    <property type="molecule type" value="Genomic_DNA"/>
</dbReference>
<dbReference type="AlphaFoldDB" id="A0A3F3QI53"/>
<dbReference type="GO" id="GO:0007165">
    <property type="term" value="P:signal transduction"/>
    <property type="evidence" value="ECO:0007669"/>
    <property type="project" value="InterPro"/>
</dbReference>
<dbReference type="SUPFAM" id="SSF47895">
    <property type="entry name" value="Transducin (alpha subunit), insertion domain"/>
    <property type="match status" value="1"/>
</dbReference>
<name>A0A3F3QI53_9EURO</name>
<dbReference type="InterPro" id="IPR011025">
    <property type="entry name" value="GproteinA_insert"/>
</dbReference>
<dbReference type="RefSeq" id="XP_026631965.1">
    <property type="nucleotide sequence ID" value="XM_026764571.1"/>
</dbReference>
<protein>
    <submittedName>
        <fullName evidence="1">Uncharacterized protein</fullName>
    </submittedName>
</protein>
<reference evidence="1 2" key="1">
    <citation type="submission" date="2018-07" db="EMBL/GenBank/DDBJ databases">
        <title>The genomes of Aspergillus section Nigri reveals drivers in fungal speciation.</title>
        <authorList>
            <consortium name="DOE Joint Genome Institute"/>
            <person name="Vesth T.C."/>
            <person name="Nybo J."/>
            <person name="Theobald S."/>
            <person name="Brandl J."/>
            <person name="Frisvad J.C."/>
            <person name="Nielsen K.F."/>
            <person name="Lyhne E.K."/>
            <person name="Kogle M.E."/>
            <person name="Kuo A."/>
            <person name="Riley R."/>
            <person name="Clum A."/>
            <person name="Nolan M."/>
            <person name="Lipzen A."/>
            <person name="Salamov A."/>
            <person name="Henrissat B."/>
            <person name="Wiebenga A."/>
            <person name="De vries R.P."/>
            <person name="Grigoriev I.V."/>
            <person name="Mortensen U.H."/>
            <person name="Andersen M.R."/>
            <person name="Baker S.E."/>
        </authorList>
    </citation>
    <scope>NUCLEOTIDE SEQUENCE [LARGE SCALE GENOMIC DNA]</scope>
    <source>
        <strain evidence="1 2">CBS 139.54b</strain>
    </source>
</reference>